<evidence type="ECO:0000313" key="5">
    <source>
        <dbReference type="Proteomes" id="UP001244341"/>
    </source>
</evidence>
<feature type="region of interest" description="Disordered" evidence="2">
    <location>
        <begin position="445"/>
        <end position="525"/>
    </location>
</feature>
<name>A0ABY8TK12_TETOB</name>
<evidence type="ECO:0000313" key="4">
    <source>
        <dbReference type="EMBL" id="WIA09345.1"/>
    </source>
</evidence>
<feature type="transmembrane region" description="Helical" evidence="3">
    <location>
        <begin position="41"/>
        <end position="64"/>
    </location>
</feature>
<gene>
    <name evidence="4" type="ORF">OEZ85_008752</name>
</gene>
<organism evidence="4 5">
    <name type="scientific">Tetradesmus obliquus</name>
    <name type="common">Green alga</name>
    <name type="synonym">Acutodesmus obliquus</name>
    <dbReference type="NCBI Taxonomy" id="3088"/>
    <lineage>
        <taxon>Eukaryota</taxon>
        <taxon>Viridiplantae</taxon>
        <taxon>Chlorophyta</taxon>
        <taxon>core chlorophytes</taxon>
        <taxon>Chlorophyceae</taxon>
        <taxon>CS clade</taxon>
        <taxon>Sphaeropleales</taxon>
        <taxon>Scenedesmaceae</taxon>
        <taxon>Tetradesmus</taxon>
    </lineage>
</organism>
<keyword evidence="3" id="KW-0812">Transmembrane</keyword>
<keyword evidence="3" id="KW-1133">Transmembrane helix</keyword>
<protein>
    <submittedName>
        <fullName evidence="4">Uncharacterized protein</fullName>
    </submittedName>
</protein>
<feature type="coiled-coil region" evidence="1">
    <location>
        <begin position="349"/>
        <end position="376"/>
    </location>
</feature>
<evidence type="ECO:0000256" key="1">
    <source>
        <dbReference type="SAM" id="Coils"/>
    </source>
</evidence>
<feature type="region of interest" description="Disordered" evidence="2">
    <location>
        <begin position="540"/>
        <end position="562"/>
    </location>
</feature>
<feature type="compositionally biased region" description="Polar residues" evidence="2">
    <location>
        <begin position="319"/>
        <end position="328"/>
    </location>
</feature>
<feature type="compositionally biased region" description="Low complexity" evidence="2">
    <location>
        <begin position="479"/>
        <end position="495"/>
    </location>
</feature>
<sequence>MPASQPWCSSVEQCSIQCQQLQQKAILHNIKYPEVLVPVTWAVLQAGTTICLFAAVAALVSLLWQRAADKARFRARELELQASCRGTREEALNLGSLAALWAKQNRALTGQNNLLSQEVLAHREAQQQLRAAASTTTVTKSNHGCQTCDDLDDVLAPTSPKLVGEAASPCGEPPQLHGEASMPQLQDLVAAAADSDAARCNSDQCHAGTAAAAATSGASAFKVSSPSKLQLQDAQVQDIVQFVAHARGMPLATIADAINQLLAEQGVEGRLEVQQHKVAAASSSGGLFSAAGLVSAGKPGDQVAAADQQQLRTPRAGTAVQQQGTSPLSGDGANDRRSSEYVTHDQLSIALLRAELDRTKEENILLKSENKVLQQQSPSVTPLVPSSAYINRTRGSAGTPSPFNHAFPGQLGSVQRFSPPSNAFLLPPVPRSGSLLDASSAAASSSCFRGPAVPDQQLPGSVGSTRHSPQGQGDATPCTAPGSATSSASRRAVVPLPMQPLEPAGSPVSPMQWQQQPQDRPAAKALAEAINTARVRTAQAEAAAVNRRKEAEARKATTPPRT</sequence>
<evidence type="ECO:0000256" key="2">
    <source>
        <dbReference type="SAM" id="MobiDB-lite"/>
    </source>
</evidence>
<feature type="region of interest" description="Disordered" evidence="2">
    <location>
        <begin position="301"/>
        <end position="340"/>
    </location>
</feature>
<reference evidence="4 5" key="1">
    <citation type="submission" date="2023-05" db="EMBL/GenBank/DDBJ databases">
        <title>A 100% complete, gapless, phased diploid assembly of the Scenedesmus obliquus UTEX 3031 genome.</title>
        <authorList>
            <person name="Biondi T.C."/>
            <person name="Hanschen E.R."/>
            <person name="Kwon T."/>
            <person name="Eng W."/>
            <person name="Kruse C.P.S."/>
            <person name="Koehler S.I."/>
            <person name="Kunde Y."/>
            <person name="Gleasner C.D."/>
            <person name="You Mak K.T."/>
            <person name="Polle J."/>
            <person name="Hovde B.T."/>
            <person name="Starkenburg S.R."/>
        </authorList>
    </citation>
    <scope>NUCLEOTIDE SEQUENCE [LARGE SCALE GENOMIC DNA]</scope>
    <source>
        <strain evidence="4 5">DOE0152z</strain>
    </source>
</reference>
<dbReference type="EMBL" id="CP126208">
    <property type="protein sequence ID" value="WIA09345.1"/>
    <property type="molecule type" value="Genomic_DNA"/>
</dbReference>
<proteinExistence type="predicted"/>
<feature type="compositionally biased region" description="Polar residues" evidence="2">
    <location>
        <begin position="509"/>
        <end position="518"/>
    </location>
</feature>
<accession>A0ABY8TK12</accession>
<dbReference type="Proteomes" id="UP001244341">
    <property type="component" value="Chromosome 1b"/>
</dbReference>
<keyword evidence="5" id="KW-1185">Reference proteome</keyword>
<keyword evidence="1" id="KW-0175">Coiled coil</keyword>
<keyword evidence="3" id="KW-0472">Membrane</keyword>
<evidence type="ECO:0000256" key="3">
    <source>
        <dbReference type="SAM" id="Phobius"/>
    </source>
</evidence>
<feature type="compositionally biased region" description="Polar residues" evidence="2">
    <location>
        <begin position="458"/>
        <end position="473"/>
    </location>
</feature>